<dbReference type="Gene3D" id="3.20.19.10">
    <property type="entry name" value="Aconitase, domain 4"/>
    <property type="match status" value="1"/>
</dbReference>
<gene>
    <name evidence="10 12" type="primary">leuD</name>
    <name evidence="13" type="ORF">BAN20980_00814</name>
    <name evidence="12" type="ORF">JQK92_03865</name>
</gene>
<dbReference type="RefSeq" id="WP_096508884.1">
    <property type="nucleotide sequence ID" value="NZ_CABVLY010000002.1"/>
</dbReference>
<accession>A0A6P2G3A0</accession>
<evidence type="ECO:0000256" key="3">
    <source>
        <dbReference type="ARBA" id="ARBA00004729"/>
    </source>
</evidence>
<reference evidence="13 14" key="1">
    <citation type="submission" date="2019-09" db="EMBL/GenBank/DDBJ databases">
        <authorList>
            <person name="Depoorter E."/>
        </authorList>
    </citation>
    <scope>NUCLEOTIDE SEQUENCE [LARGE SCALE GENOMIC DNA]</scope>
    <source>
        <strain evidence="13">LMG 20980</strain>
    </source>
</reference>
<dbReference type="PANTHER" id="PTHR43345:SF5">
    <property type="entry name" value="3-ISOPROPYLMALATE DEHYDRATASE SMALL SUBUNIT"/>
    <property type="match status" value="1"/>
</dbReference>
<dbReference type="Proteomes" id="UP000494201">
    <property type="component" value="Unassembled WGS sequence"/>
</dbReference>
<dbReference type="InterPro" id="IPR050075">
    <property type="entry name" value="LeuD"/>
</dbReference>
<keyword evidence="15" id="KW-1185">Reference proteome</keyword>
<comment type="pathway">
    <text evidence="3 10">Amino-acid biosynthesis; L-leucine biosynthesis; L-leucine from 3-methyl-2-oxobutanoate: step 2/4.</text>
</comment>
<proteinExistence type="inferred from homology"/>
<dbReference type="EMBL" id="JAFCIQ010000002">
    <property type="protein sequence ID" value="MBM2765556.1"/>
    <property type="molecule type" value="Genomic_DNA"/>
</dbReference>
<dbReference type="AlphaFoldDB" id="A0A6P2G3A0"/>
<keyword evidence="7 10" id="KW-0028">Amino-acid biosynthesis</keyword>
<evidence type="ECO:0000256" key="7">
    <source>
        <dbReference type="ARBA" id="ARBA00022605"/>
    </source>
</evidence>
<comment type="function">
    <text evidence="2 10">Catalyzes the isomerization between 2-isopropylmalate and 3-isopropylmalate, via the formation of 2-isopropylmaleate.</text>
</comment>
<dbReference type="InterPro" id="IPR000573">
    <property type="entry name" value="AconitaseA/IPMdHydase_ssu_swvl"/>
</dbReference>
<keyword evidence="8 10" id="KW-0456">Lyase</keyword>
<evidence type="ECO:0000256" key="10">
    <source>
        <dbReference type="HAMAP-Rule" id="MF_01031"/>
    </source>
</evidence>
<comment type="catalytic activity">
    <reaction evidence="1 10">
        <text>(2R,3S)-3-isopropylmalate = (2S)-2-isopropylmalate</text>
        <dbReference type="Rhea" id="RHEA:32287"/>
        <dbReference type="ChEBI" id="CHEBI:1178"/>
        <dbReference type="ChEBI" id="CHEBI:35121"/>
        <dbReference type="EC" id="4.2.1.33"/>
    </reaction>
</comment>
<dbReference type="GO" id="GO:0003861">
    <property type="term" value="F:3-isopropylmalate dehydratase activity"/>
    <property type="evidence" value="ECO:0007669"/>
    <property type="project" value="UniProtKB-UniRule"/>
</dbReference>
<comment type="subunit">
    <text evidence="5 10">Heterodimer of LeuC and LeuD.</text>
</comment>
<dbReference type="NCBIfam" id="NF002458">
    <property type="entry name" value="PRK01641.1"/>
    <property type="match status" value="1"/>
</dbReference>
<dbReference type="GeneID" id="56498843"/>
<dbReference type="HAMAP" id="MF_01031">
    <property type="entry name" value="LeuD_type1"/>
    <property type="match status" value="1"/>
</dbReference>
<dbReference type="EMBL" id="CABVLY010000002">
    <property type="protein sequence ID" value="VVU48120.1"/>
    <property type="molecule type" value="Genomic_DNA"/>
</dbReference>
<protein>
    <recommendedName>
        <fullName evidence="10">3-isopropylmalate dehydratase small subunit</fullName>
        <ecNumber evidence="10">4.2.1.33</ecNumber>
    </recommendedName>
    <alternativeName>
        <fullName evidence="10">Alpha-IPM isomerase</fullName>
        <shortName evidence="10">IPMI</shortName>
    </alternativeName>
    <alternativeName>
        <fullName evidence="10">Isopropylmalate isomerase</fullName>
    </alternativeName>
</protein>
<feature type="domain" description="Aconitase A/isopropylmalate dehydratase small subunit swivel" evidence="11">
    <location>
        <begin position="1"/>
        <end position="123"/>
    </location>
</feature>
<evidence type="ECO:0000256" key="9">
    <source>
        <dbReference type="ARBA" id="ARBA00023304"/>
    </source>
</evidence>
<organism evidence="13 14">
    <name type="scientific">Burkholderia anthina</name>
    <dbReference type="NCBI Taxonomy" id="179879"/>
    <lineage>
        <taxon>Bacteria</taxon>
        <taxon>Pseudomonadati</taxon>
        <taxon>Pseudomonadota</taxon>
        <taxon>Betaproteobacteria</taxon>
        <taxon>Burkholderiales</taxon>
        <taxon>Burkholderiaceae</taxon>
        <taxon>Burkholderia</taxon>
        <taxon>Burkholderia cepacia complex</taxon>
    </lineage>
</organism>
<dbReference type="EC" id="4.2.1.33" evidence="10"/>
<dbReference type="Proteomes" id="UP000755577">
    <property type="component" value="Unassembled WGS sequence"/>
</dbReference>
<dbReference type="Pfam" id="PF00694">
    <property type="entry name" value="Aconitase_C"/>
    <property type="match status" value="1"/>
</dbReference>
<evidence type="ECO:0000256" key="6">
    <source>
        <dbReference type="ARBA" id="ARBA00022430"/>
    </source>
</evidence>
<dbReference type="CDD" id="cd01577">
    <property type="entry name" value="IPMI_Swivel"/>
    <property type="match status" value="1"/>
</dbReference>
<dbReference type="UniPathway" id="UPA00048">
    <property type="reaction ID" value="UER00071"/>
</dbReference>
<evidence type="ECO:0000256" key="1">
    <source>
        <dbReference type="ARBA" id="ARBA00000491"/>
    </source>
</evidence>
<dbReference type="InterPro" id="IPR004431">
    <property type="entry name" value="3-IsopropMal_deHydase_ssu"/>
</dbReference>
<evidence type="ECO:0000256" key="2">
    <source>
        <dbReference type="ARBA" id="ARBA00002695"/>
    </source>
</evidence>
<dbReference type="InterPro" id="IPR015928">
    <property type="entry name" value="Aconitase/3IPM_dehydase_swvl"/>
</dbReference>
<comment type="similarity">
    <text evidence="4 10">Belongs to the LeuD family. LeuD type 1 subfamily.</text>
</comment>
<evidence type="ECO:0000256" key="8">
    <source>
        <dbReference type="ARBA" id="ARBA00023239"/>
    </source>
</evidence>
<dbReference type="NCBIfam" id="TIGR00171">
    <property type="entry name" value="leuD"/>
    <property type="match status" value="1"/>
</dbReference>
<evidence type="ECO:0000313" key="14">
    <source>
        <dbReference type="Proteomes" id="UP000494201"/>
    </source>
</evidence>
<evidence type="ECO:0000256" key="4">
    <source>
        <dbReference type="ARBA" id="ARBA00009845"/>
    </source>
</evidence>
<keyword evidence="9 10" id="KW-0100">Branched-chain amino acid biosynthesis</keyword>
<dbReference type="SUPFAM" id="SSF52016">
    <property type="entry name" value="LeuD/IlvD-like"/>
    <property type="match status" value="1"/>
</dbReference>
<dbReference type="GO" id="GO:0009098">
    <property type="term" value="P:L-leucine biosynthetic process"/>
    <property type="evidence" value="ECO:0007669"/>
    <property type="project" value="UniProtKB-UniRule"/>
</dbReference>
<evidence type="ECO:0000313" key="13">
    <source>
        <dbReference type="EMBL" id="VVU48120.1"/>
    </source>
</evidence>
<keyword evidence="6 10" id="KW-0432">Leucine biosynthesis</keyword>
<dbReference type="InterPro" id="IPR033940">
    <property type="entry name" value="IPMI_Swivel"/>
</dbReference>
<reference evidence="12 15" key="2">
    <citation type="submission" date="2021-02" db="EMBL/GenBank/DDBJ databases">
        <title>Draft genome of the type strains Burkholderia anthina DSM16086.</title>
        <authorList>
            <person name="Hertel R."/>
            <person name="Meissner J."/>
            <person name="Poehlein A."/>
            <person name="Daniel R."/>
            <person name="Commichau F.M."/>
        </authorList>
    </citation>
    <scope>NUCLEOTIDE SEQUENCE [LARGE SCALE GENOMIC DNA]</scope>
    <source>
        <strain evidence="12 15">DSM 16086</strain>
    </source>
</reference>
<evidence type="ECO:0000259" key="11">
    <source>
        <dbReference type="Pfam" id="PF00694"/>
    </source>
</evidence>
<evidence type="ECO:0000313" key="12">
    <source>
        <dbReference type="EMBL" id="MBM2765556.1"/>
    </source>
</evidence>
<dbReference type="GO" id="GO:0009316">
    <property type="term" value="C:3-isopropylmalate dehydratase complex"/>
    <property type="evidence" value="ECO:0007669"/>
    <property type="project" value="InterPro"/>
</dbReference>
<name>A0A6P2G3A0_9BURK</name>
<dbReference type="PANTHER" id="PTHR43345">
    <property type="entry name" value="3-ISOPROPYLMALATE DEHYDRATASE SMALL SUBUNIT 2-RELATED-RELATED"/>
    <property type="match status" value="1"/>
</dbReference>
<sequence length="218" mass="23507">MPDFSRMNGVAAPLPIANLDTDQIMPKQFLLGTDKSGLAAGLLHDLRFLPDGSPRAGFVLNMPAYAGAKVLVGGANFGCGSSREHAVWGLQQGGIEAVLAPSYGEIFYYNAANNRLLAIVLKPEEIDAITAEISNPATHRIAIDVAGQTVRTASGRTYAFRMDERHRQMFLDGLDVLGASLRMLPQIDAFEARHRADNPWASVLPLSGDAGERPAHRE</sequence>
<evidence type="ECO:0000313" key="15">
    <source>
        <dbReference type="Proteomes" id="UP000755577"/>
    </source>
</evidence>
<evidence type="ECO:0000256" key="5">
    <source>
        <dbReference type="ARBA" id="ARBA00011271"/>
    </source>
</evidence>